<comment type="caution">
    <text evidence="1">The sequence shown here is derived from an EMBL/GenBank/DDBJ whole genome shotgun (WGS) entry which is preliminary data.</text>
</comment>
<dbReference type="AlphaFoldDB" id="A0A9D4MQY1"/>
<protein>
    <submittedName>
        <fullName evidence="1">Uncharacterized protein</fullName>
    </submittedName>
</protein>
<reference evidence="1" key="1">
    <citation type="journal article" date="2019" name="bioRxiv">
        <title>The Genome of the Zebra Mussel, Dreissena polymorpha: A Resource for Invasive Species Research.</title>
        <authorList>
            <person name="McCartney M.A."/>
            <person name="Auch B."/>
            <person name="Kono T."/>
            <person name="Mallez S."/>
            <person name="Zhang Y."/>
            <person name="Obille A."/>
            <person name="Becker A."/>
            <person name="Abrahante J.E."/>
            <person name="Garbe J."/>
            <person name="Badalamenti J.P."/>
            <person name="Herman A."/>
            <person name="Mangelson H."/>
            <person name="Liachko I."/>
            <person name="Sullivan S."/>
            <person name="Sone E.D."/>
            <person name="Koren S."/>
            <person name="Silverstein K.A.T."/>
            <person name="Beckman K.B."/>
            <person name="Gohl D.M."/>
        </authorList>
    </citation>
    <scope>NUCLEOTIDE SEQUENCE</scope>
    <source>
        <strain evidence="1">Duluth1</strain>
        <tissue evidence="1">Whole animal</tissue>
    </source>
</reference>
<proteinExistence type="predicted"/>
<organism evidence="1 2">
    <name type="scientific">Dreissena polymorpha</name>
    <name type="common">Zebra mussel</name>
    <name type="synonym">Mytilus polymorpha</name>
    <dbReference type="NCBI Taxonomy" id="45954"/>
    <lineage>
        <taxon>Eukaryota</taxon>
        <taxon>Metazoa</taxon>
        <taxon>Spiralia</taxon>
        <taxon>Lophotrochozoa</taxon>
        <taxon>Mollusca</taxon>
        <taxon>Bivalvia</taxon>
        <taxon>Autobranchia</taxon>
        <taxon>Heteroconchia</taxon>
        <taxon>Euheterodonta</taxon>
        <taxon>Imparidentia</taxon>
        <taxon>Neoheterodontei</taxon>
        <taxon>Myida</taxon>
        <taxon>Dreissenoidea</taxon>
        <taxon>Dreissenidae</taxon>
        <taxon>Dreissena</taxon>
    </lineage>
</organism>
<keyword evidence="2" id="KW-1185">Reference proteome</keyword>
<dbReference type="Proteomes" id="UP000828390">
    <property type="component" value="Unassembled WGS sequence"/>
</dbReference>
<accession>A0A9D4MQY1</accession>
<name>A0A9D4MQY1_DREPO</name>
<evidence type="ECO:0000313" key="2">
    <source>
        <dbReference type="Proteomes" id="UP000828390"/>
    </source>
</evidence>
<sequence length="54" mass="5974">MGVIDFTTSLWRDPYRWSLVKSVALFSLAVFIAHEFEAAELEAAAETAAKLGSR</sequence>
<dbReference type="EMBL" id="JAIWYP010000001">
    <property type="protein sequence ID" value="KAH3880164.1"/>
    <property type="molecule type" value="Genomic_DNA"/>
</dbReference>
<reference evidence="1" key="2">
    <citation type="submission" date="2020-11" db="EMBL/GenBank/DDBJ databases">
        <authorList>
            <person name="McCartney M.A."/>
            <person name="Auch B."/>
            <person name="Kono T."/>
            <person name="Mallez S."/>
            <person name="Becker A."/>
            <person name="Gohl D.M."/>
            <person name="Silverstein K.A.T."/>
            <person name="Koren S."/>
            <person name="Bechman K.B."/>
            <person name="Herman A."/>
            <person name="Abrahante J.E."/>
            <person name="Garbe J."/>
        </authorList>
    </citation>
    <scope>NUCLEOTIDE SEQUENCE</scope>
    <source>
        <strain evidence="1">Duluth1</strain>
        <tissue evidence="1">Whole animal</tissue>
    </source>
</reference>
<evidence type="ECO:0000313" key="1">
    <source>
        <dbReference type="EMBL" id="KAH3880164.1"/>
    </source>
</evidence>
<gene>
    <name evidence="1" type="ORF">DPMN_004076</name>
</gene>